<dbReference type="AlphaFoldDB" id="A0A2P2Q6W1"/>
<reference evidence="2" key="1">
    <citation type="submission" date="2018-02" db="EMBL/GenBank/DDBJ databases">
        <title>Rhizophora mucronata_Transcriptome.</title>
        <authorList>
            <person name="Meera S.P."/>
            <person name="Sreeshan A."/>
            <person name="Augustine A."/>
        </authorList>
    </citation>
    <scope>NUCLEOTIDE SEQUENCE</scope>
    <source>
        <tissue evidence="2">Leaf</tissue>
    </source>
</reference>
<proteinExistence type="predicted"/>
<evidence type="ECO:0000256" key="1">
    <source>
        <dbReference type="SAM" id="Phobius"/>
    </source>
</evidence>
<evidence type="ECO:0000313" key="2">
    <source>
        <dbReference type="EMBL" id="MBX62690.1"/>
    </source>
</evidence>
<keyword evidence="1" id="KW-0472">Membrane</keyword>
<protein>
    <submittedName>
        <fullName evidence="2">Uncharacterized protein</fullName>
    </submittedName>
</protein>
<feature type="transmembrane region" description="Helical" evidence="1">
    <location>
        <begin position="29"/>
        <end position="50"/>
    </location>
</feature>
<sequence>MKEMNCGVFDGLHLPLEAKKLQMLHLQSALHLAQLVGLLQSSITAFWTWAARNVSH</sequence>
<organism evidence="2">
    <name type="scientific">Rhizophora mucronata</name>
    <name type="common">Asiatic mangrove</name>
    <dbReference type="NCBI Taxonomy" id="61149"/>
    <lineage>
        <taxon>Eukaryota</taxon>
        <taxon>Viridiplantae</taxon>
        <taxon>Streptophyta</taxon>
        <taxon>Embryophyta</taxon>
        <taxon>Tracheophyta</taxon>
        <taxon>Spermatophyta</taxon>
        <taxon>Magnoliopsida</taxon>
        <taxon>eudicotyledons</taxon>
        <taxon>Gunneridae</taxon>
        <taxon>Pentapetalae</taxon>
        <taxon>rosids</taxon>
        <taxon>fabids</taxon>
        <taxon>Malpighiales</taxon>
        <taxon>Rhizophoraceae</taxon>
        <taxon>Rhizophora</taxon>
    </lineage>
</organism>
<name>A0A2P2Q6W1_RHIMU</name>
<accession>A0A2P2Q6W1</accession>
<keyword evidence="1" id="KW-0812">Transmembrane</keyword>
<keyword evidence="1" id="KW-1133">Transmembrane helix</keyword>
<dbReference type="EMBL" id="GGEC01082206">
    <property type="protein sequence ID" value="MBX62690.1"/>
    <property type="molecule type" value="Transcribed_RNA"/>
</dbReference>